<proteinExistence type="predicted"/>
<protein>
    <submittedName>
        <fullName evidence="2">Uncharacterized protein</fullName>
    </submittedName>
</protein>
<feature type="transmembrane region" description="Helical" evidence="1">
    <location>
        <begin position="86"/>
        <end position="107"/>
    </location>
</feature>
<reference evidence="3" key="1">
    <citation type="journal article" date="2019" name="Int. J. Syst. Evol. Microbiol.">
        <title>The Global Catalogue of Microorganisms (GCM) 10K type strain sequencing project: providing services to taxonomists for standard genome sequencing and annotation.</title>
        <authorList>
            <consortium name="The Broad Institute Genomics Platform"/>
            <consortium name="The Broad Institute Genome Sequencing Center for Infectious Disease"/>
            <person name="Wu L."/>
            <person name="Ma J."/>
        </authorList>
    </citation>
    <scope>NUCLEOTIDE SEQUENCE [LARGE SCALE GENOMIC DNA]</scope>
    <source>
        <strain evidence="3">IBRC-M 10987</strain>
    </source>
</reference>
<name>A0ABV8JY58_9BACL</name>
<gene>
    <name evidence="2" type="ORF">ACFOZ8_08295</name>
</gene>
<accession>A0ABV8JY58</accession>
<sequence length="154" mass="17051">MSESKASTASVKETDRKWFAALSAAAGVLALWAVWFFYADHWQAADLPWYRWIQPALMALGGIMALAASALILARSEHGKPLFQMALGMIPVVFALRLLIVIVFLVGRLFDGSIVERMPEQIEAHPLQIVINVVVVIAIVQLVQWSKKAKSHSK</sequence>
<dbReference type="Proteomes" id="UP001595715">
    <property type="component" value="Unassembled WGS sequence"/>
</dbReference>
<keyword evidence="3" id="KW-1185">Reference proteome</keyword>
<keyword evidence="1" id="KW-0472">Membrane</keyword>
<evidence type="ECO:0000256" key="1">
    <source>
        <dbReference type="SAM" id="Phobius"/>
    </source>
</evidence>
<evidence type="ECO:0000313" key="3">
    <source>
        <dbReference type="Proteomes" id="UP001595715"/>
    </source>
</evidence>
<feature type="transmembrane region" description="Helical" evidence="1">
    <location>
        <begin position="50"/>
        <end position="74"/>
    </location>
</feature>
<keyword evidence="1" id="KW-1133">Transmembrane helix</keyword>
<evidence type="ECO:0000313" key="2">
    <source>
        <dbReference type="EMBL" id="MFC4099654.1"/>
    </source>
</evidence>
<comment type="caution">
    <text evidence="2">The sequence shown here is derived from an EMBL/GenBank/DDBJ whole genome shotgun (WGS) entry which is preliminary data.</text>
</comment>
<keyword evidence="1" id="KW-0812">Transmembrane</keyword>
<dbReference type="EMBL" id="JBHSAM010000020">
    <property type="protein sequence ID" value="MFC4099654.1"/>
    <property type="molecule type" value="Genomic_DNA"/>
</dbReference>
<organism evidence="2 3">
    <name type="scientific">Paenibacillus xanthanilyticus</name>
    <dbReference type="NCBI Taxonomy" id="1783531"/>
    <lineage>
        <taxon>Bacteria</taxon>
        <taxon>Bacillati</taxon>
        <taxon>Bacillota</taxon>
        <taxon>Bacilli</taxon>
        <taxon>Bacillales</taxon>
        <taxon>Paenibacillaceae</taxon>
        <taxon>Paenibacillus</taxon>
    </lineage>
</organism>
<feature type="transmembrane region" description="Helical" evidence="1">
    <location>
        <begin position="127"/>
        <end position="145"/>
    </location>
</feature>
<dbReference type="RefSeq" id="WP_377718342.1">
    <property type="nucleotide sequence ID" value="NZ_JBHSAM010000020.1"/>
</dbReference>
<feature type="transmembrane region" description="Helical" evidence="1">
    <location>
        <begin position="18"/>
        <end position="38"/>
    </location>
</feature>